<dbReference type="AlphaFoldDB" id="A0A7G9W787"/>
<protein>
    <recommendedName>
        <fullName evidence="3">KOW domain-containing protein</fullName>
    </recommendedName>
</protein>
<organism evidence="1 2">
    <name type="scientific">Alkalicella caledoniensis</name>
    <dbReference type="NCBI Taxonomy" id="2731377"/>
    <lineage>
        <taxon>Bacteria</taxon>
        <taxon>Bacillati</taxon>
        <taxon>Bacillota</taxon>
        <taxon>Clostridia</taxon>
        <taxon>Eubacteriales</taxon>
        <taxon>Proteinivoracaceae</taxon>
        <taxon>Alkalicella</taxon>
    </lineage>
</organism>
<keyword evidence="2" id="KW-1185">Reference proteome</keyword>
<dbReference type="RefSeq" id="WP_213168334.1">
    <property type="nucleotide sequence ID" value="NZ_CP058559.1"/>
</dbReference>
<dbReference type="Proteomes" id="UP000516160">
    <property type="component" value="Chromosome"/>
</dbReference>
<accession>A0A7G9W787</accession>
<reference evidence="1 2" key="1">
    <citation type="submission" date="2020-07" db="EMBL/GenBank/DDBJ databases">
        <title>Alkalicella. sp. LB2 genome.</title>
        <authorList>
            <person name="Postec A."/>
            <person name="Quemeneur M."/>
        </authorList>
    </citation>
    <scope>NUCLEOTIDE SEQUENCE [LARGE SCALE GENOMIC DNA]</scope>
    <source>
        <strain evidence="1 2">LB2</strain>
    </source>
</reference>
<evidence type="ECO:0008006" key="3">
    <source>
        <dbReference type="Google" id="ProtNLM"/>
    </source>
</evidence>
<name>A0A7G9W787_ALKCA</name>
<dbReference type="EMBL" id="CP058559">
    <property type="protein sequence ID" value="QNO14549.1"/>
    <property type="molecule type" value="Genomic_DNA"/>
</dbReference>
<dbReference type="KEGG" id="acae:HYG86_07025"/>
<proteinExistence type="predicted"/>
<evidence type="ECO:0000313" key="1">
    <source>
        <dbReference type="EMBL" id="QNO14549.1"/>
    </source>
</evidence>
<evidence type="ECO:0000313" key="2">
    <source>
        <dbReference type="Proteomes" id="UP000516160"/>
    </source>
</evidence>
<sequence>MSDAYSPGLMVTEMTKVRKTRRLPLKGDVLVKAGEYVTPHTVVAKTNIPGRPHVVNVANQLNLEPEDLPEAMVKKIGDEIKEKDILAKFSSFFGLFKGECKSHVSGILEHVSDITGQVTIREPAIPVAVTGYVQGKVIETIDEEGVVIETPAALVQGIFGVGPESFGQLKMAVKKPTDVLTDTMITEEDKDRILVGGALVSSRAMKKAEKIGVIGIITGGVLDNELNDYLGYEIGVAITGHEDISLTVVMTEGFGKIPMAEKTFNLLKNLEGKMASVNGATQIRAGVLRPEVIVPREYEEREEDEEVLGLSIGTRVRVIRTPFFGKLGTVTGLPIQLTKIDTEAKVRVLELQLDQGGKVTVPRANVEIIEG</sequence>
<gene>
    <name evidence="1" type="ORF">HYG86_07025</name>
</gene>